<dbReference type="EMBL" id="JAWPEI010000002">
    <property type="protein sequence ID" value="KAK4733857.1"/>
    <property type="molecule type" value="Genomic_DNA"/>
</dbReference>
<evidence type="ECO:0000313" key="2">
    <source>
        <dbReference type="Proteomes" id="UP001311915"/>
    </source>
</evidence>
<sequence>MSPYQLVYGKYCHLLVELEHKAMWALKKLNLDWGAALSQRVNDMNELDEFCLKAYESSALYKEKMKKYHDQKIEKREFVALFPGKLKSKWTGPFIVTQVFPHGAVELENKEGTRFKVNGQRNIVYMGKEESVQEVVEAYYLDEV</sequence>
<name>A0AAV9MAU9_9SOLN</name>
<dbReference type="AlphaFoldDB" id="A0AAV9MAU9"/>
<dbReference type="Proteomes" id="UP001311915">
    <property type="component" value="Unassembled WGS sequence"/>
</dbReference>
<comment type="caution">
    <text evidence="1">The sequence shown here is derived from an EMBL/GenBank/DDBJ whole genome shotgun (WGS) entry which is preliminary data.</text>
</comment>
<keyword evidence="2" id="KW-1185">Reference proteome</keyword>
<organism evidence="1 2">
    <name type="scientific">Solanum pinnatisectum</name>
    <name type="common">tansyleaf nightshade</name>
    <dbReference type="NCBI Taxonomy" id="50273"/>
    <lineage>
        <taxon>Eukaryota</taxon>
        <taxon>Viridiplantae</taxon>
        <taxon>Streptophyta</taxon>
        <taxon>Embryophyta</taxon>
        <taxon>Tracheophyta</taxon>
        <taxon>Spermatophyta</taxon>
        <taxon>Magnoliopsida</taxon>
        <taxon>eudicotyledons</taxon>
        <taxon>Gunneridae</taxon>
        <taxon>Pentapetalae</taxon>
        <taxon>asterids</taxon>
        <taxon>lamiids</taxon>
        <taxon>Solanales</taxon>
        <taxon>Solanaceae</taxon>
        <taxon>Solanoideae</taxon>
        <taxon>Solaneae</taxon>
        <taxon>Solanum</taxon>
    </lineage>
</organism>
<gene>
    <name evidence="1" type="ORF">R3W88_008118</name>
</gene>
<evidence type="ECO:0000313" key="1">
    <source>
        <dbReference type="EMBL" id="KAK4733857.1"/>
    </source>
</evidence>
<evidence type="ECO:0008006" key="3">
    <source>
        <dbReference type="Google" id="ProtNLM"/>
    </source>
</evidence>
<protein>
    <recommendedName>
        <fullName evidence="3">Reverse transcriptase domain-containing protein</fullName>
    </recommendedName>
</protein>
<accession>A0AAV9MAU9</accession>
<proteinExistence type="predicted"/>
<reference evidence="1 2" key="1">
    <citation type="submission" date="2023-10" db="EMBL/GenBank/DDBJ databases">
        <title>Genome-Wide Identification Analysis in wild type Solanum Pinnatisectum Reveals Some Genes Defensing Phytophthora Infestans.</title>
        <authorList>
            <person name="Sun C."/>
        </authorList>
    </citation>
    <scope>NUCLEOTIDE SEQUENCE [LARGE SCALE GENOMIC DNA]</scope>
    <source>
        <strain evidence="1">LQN</strain>
        <tissue evidence="1">Leaf</tissue>
    </source>
</reference>